<evidence type="ECO:0000313" key="2">
    <source>
        <dbReference type="Proteomes" id="UP000222681"/>
    </source>
</evidence>
<dbReference type="InterPro" id="IPR054438">
    <property type="entry name" value="Struct_cement_gp24/gp6"/>
</dbReference>
<protein>
    <submittedName>
        <fullName evidence="1">Uncharacterized protein</fullName>
    </submittedName>
</protein>
<evidence type="ECO:0000313" key="1">
    <source>
        <dbReference type="EMBL" id="ATE85786.1"/>
    </source>
</evidence>
<name>A0A291AXN4_9CAUD</name>
<reference evidence="1 2" key="1">
    <citation type="submission" date="2017-05" db="EMBL/GenBank/DDBJ databases">
        <title>The isolation and characterization of 16 novel Shigella-infecting phages from the environment.</title>
        <authorList>
            <person name="Doore S.M."/>
            <person name="Schrad J.R."/>
            <person name="Dover J.A."/>
            <person name="Parent K.N."/>
        </authorList>
    </citation>
    <scope>NUCLEOTIDE SEQUENCE [LARGE SCALE GENOMIC DNA]</scope>
</reference>
<organism evidence="1 2">
    <name type="scientific">Shigella phage Sf12</name>
    <dbReference type="NCBI Taxonomy" id="2024315"/>
    <lineage>
        <taxon>Viruses</taxon>
        <taxon>Duplodnaviria</taxon>
        <taxon>Heunggongvirae</taxon>
        <taxon>Uroviricota</taxon>
        <taxon>Caudoviricetes</taxon>
        <taxon>Drexlerviridae</taxon>
        <taxon>Rogunavirinae</taxon>
        <taxon>Eastlansingvirus</taxon>
        <taxon>Eastlansingvirus Sf12</taxon>
    </lineage>
</organism>
<dbReference type="Pfam" id="PF22758">
    <property type="entry name" value="Phage_cement"/>
    <property type="match status" value="1"/>
</dbReference>
<keyword evidence="2" id="KW-1185">Reference proteome</keyword>
<proteinExistence type="predicted"/>
<dbReference type="EMBL" id="MF158039">
    <property type="protein sequence ID" value="ATE85786.1"/>
    <property type="molecule type" value="Genomic_DNA"/>
</dbReference>
<sequence length="157" mass="15826">MAIRRQATAGMVADTSLYNIDGACIMSTGVVQGVGYAVGVGSVDADGHKVLVSAVADNVYGVLVKSHYESPRGSYGGVVGNIDNFQVANVMTHGRIWMVTGLSAAPAFGSAVTIGTDGSATSGGAITTNWTFAGGFQAAGADALTDPALVEVQVIQK</sequence>
<accession>A0A291AXN4</accession>
<dbReference type="Proteomes" id="UP000222681">
    <property type="component" value="Segment"/>
</dbReference>
<gene>
    <name evidence="1" type="ORF">Sf12_gp60</name>
</gene>